<feature type="domain" description="Succinylglutamate desuccinylase/Aspartoacylase catalytic" evidence="5">
    <location>
        <begin position="50"/>
        <end position="229"/>
    </location>
</feature>
<dbReference type="Proteomes" id="UP001597468">
    <property type="component" value="Unassembled WGS sequence"/>
</dbReference>
<evidence type="ECO:0000256" key="3">
    <source>
        <dbReference type="ARBA" id="ARBA00022801"/>
    </source>
</evidence>
<proteinExistence type="predicted"/>
<evidence type="ECO:0000256" key="2">
    <source>
        <dbReference type="ARBA" id="ARBA00022723"/>
    </source>
</evidence>
<organism evidence="6 7">
    <name type="scientific">Salinimicrobium flavum</name>
    <dbReference type="NCBI Taxonomy" id="1737065"/>
    <lineage>
        <taxon>Bacteria</taxon>
        <taxon>Pseudomonadati</taxon>
        <taxon>Bacteroidota</taxon>
        <taxon>Flavobacteriia</taxon>
        <taxon>Flavobacteriales</taxon>
        <taxon>Flavobacteriaceae</taxon>
        <taxon>Salinimicrobium</taxon>
    </lineage>
</organism>
<keyword evidence="2" id="KW-0479">Metal-binding</keyword>
<gene>
    <name evidence="6" type="ORF">ACFSTG_04855</name>
</gene>
<dbReference type="CDD" id="cd06251">
    <property type="entry name" value="M14_ASTE_ASPA-like"/>
    <property type="match status" value="1"/>
</dbReference>
<sequence length="335" mass="37465">MAYIDEHNVLDILGKKIHPGKSATINFNMAKLYTTTSVDVPIIIERSKKPGPVILITAGIHGDEINGVEVVRQIIVKEINKPAKGTVICIPIINVFGFLNMAREFPDGRDLNRVFPGTKNGSLASRFAYQFVQKILPVADFCMDFHTGGASRFNAPQIRIKKGEDMAMHYARIFNAPFTIISKTIVKSYRETCAKRGIPVLLFEGGKSRDSNKTVAKHGVEGIMRILAHFEMLKPKFEVPDPSGETIFIEYSSWMRAKYSGLLHIKIPFGKHVEKGEYIATITDPYGKLRHKVKAPNTGYIINVNESPIVYQGDAIFHISVSKETYEQEPASQQI</sequence>
<keyword evidence="4" id="KW-0862">Zinc</keyword>
<evidence type="ECO:0000259" key="5">
    <source>
        <dbReference type="Pfam" id="PF24827"/>
    </source>
</evidence>
<dbReference type="Gene3D" id="3.40.630.10">
    <property type="entry name" value="Zn peptidases"/>
    <property type="match status" value="1"/>
</dbReference>
<dbReference type="PIRSF" id="PIRSF039012">
    <property type="entry name" value="ASP"/>
    <property type="match status" value="1"/>
</dbReference>
<evidence type="ECO:0000313" key="6">
    <source>
        <dbReference type="EMBL" id="MFD2517214.1"/>
    </source>
</evidence>
<evidence type="ECO:0000256" key="1">
    <source>
        <dbReference type="ARBA" id="ARBA00001947"/>
    </source>
</evidence>
<comment type="caution">
    <text evidence="6">The sequence shown here is derived from an EMBL/GenBank/DDBJ whole genome shotgun (WGS) entry which is preliminary data.</text>
</comment>
<dbReference type="SUPFAM" id="SSF53187">
    <property type="entry name" value="Zn-dependent exopeptidases"/>
    <property type="match status" value="1"/>
</dbReference>
<dbReference type="PANTHER" id="PTHR37326:SF2">
    <property type="entry name" value="SUCCINYLGLUTAMATE DESUCCINYLASE_ASPARTOACYLASE FAMILY PROTEIN"/>
    <property type="match status" value="1"/>
</dbReference>
<dbReference type="RefSeq" id="WP_380749023.1">
    <property type="nucleotide sequence ID" value="NZ_JBHULT010000006.1"/>
</dbReference>
<dbReference type="InterPro" id="IPR043795">
    <property type="entry name" value="N-alpha-Ac-DABA-like"/>
</dbReference>
<evidence type="ECO:0000313" key="7">
    <source>
        <dbReference type="Proteomes" id="UP001597468"/>
    </source>
</evidence>
<dbReference type="EMBL" id="JBHULT010000006">
    <property type="protein sequence ID" value="MFD2517214.1"/>
    <property type="molecule type" value="Genomic_DNA"/>
</dbReference>
<dbReference type="InterPro" id="IPR055438">
    <property type="entry name" value="AstE_AspA_cat"/>
</dbReference>
<name>A0ABW5IU59_9FLAO</name>
<reference evidence="7" key="1">
    <citation type="journal article" date="2019" name="Int. J. Syst. Evol. Microbiol.">
        <title>The Global Catalogue of Microorganisms (GCM) 10K type strain sequencing project: providing services to taxonomists for standard genome sequencing and annotation.</title>
        <authorList>
            <consortium name="The Broad Institute Genomics Platform"/>
            <consortium name="The Broad Institute Genome Sequencing Center for Infectious Disease"/>
            <person name="Wu L."/>
            <person name="Ma J."/>
        </authorList>
    </citation>
    <scope>NUCLEOTIDE SEQUENCE [LARGE SCALE GENOMIC DNA]</scope>
    <source>
        <strain evidence="7">KCTC 42585</strain>
    </source>
</reference>
<accession>A0ABW5IU59</accession>
<dbReference type="PANTHER" id="PTHR37326">
    <property type="entry name" value="BLL3975 PROTEIN"/>
    <property type="match status" value="1"/>
</dbReference>
<comment type="cofactor">
    <cofactor evidence="1">
        <name>Zn(2+)</name>
        <dbReference type="ChEBI" id="CHEBI:29105"/>
    </cofactor>
</comment>
<keyword evidence="3" id="KW-0378">Hydrolase</keyword>
<dbReference type="InterPro" id="IPR053138">
    <property type="entry name" value="N-alpha-Ac-DABA_deacetylase"/>
</dbReference>
<protein>
    <submittedName>
        <fullName evidence="6">Succinylglutamate desuccinylase/aspartoacylase family protein</fullName>
    </submittedName>
</protein>
<evidence type="ECO:0000256" key="4">
    <source>
        <dbReference type="ARBA" id="ARBA00022833"/>
    </source>
</evidence>
<dbReference type="Pfam" id="PF24827">
    <property type="entry name" value="AstE_AspA_cat"/>
    <property type="match status" value="1"/>
</dbReference>
<keyword evidence="7" id="KW-1185">Reference proteome</keyword>